<dbReference type="GO" id="GO:0003676">
    <property type="term" value="F:nucleic acid binding"/>
    <property type="evidence" value="ECO:0007669"/>
    <property type="project" value="InterPro"/>
</dbReference>
<name>A0A0L0MEQ8_9BURK</name>
<dbReference type="InterPro" id="IPR047140">
    <property type="entry name" value="LabA"/>
</dbReference>
<dbReference type="InterPro" id="IPR021139">
    <property type="entry name" value="NYN"/>
</dbReference>
<evidence type="ECO:0000256" key="1">
    <source>
        <dbReference type="SAM" id="MobiDB-lite"/>
    </source>
</evidence>
<accession>A0A0L0MEQ8</accession>
<dbReference type="Pfam" id="PF01936">
    <property type="entry name" value="NYN"/>
    <property type="match status" value="1"/>
</dbReference>
<gene>
    <name evidence="3" type="ORF">BVER_00763</name>
</gene>
<dbReference type="Gene3D" id="2.40.50.140">
    <property type="entry name" value="Nucleic acid-binding proteins"/>
    <property type="match status" value="1"/>
</dbReference>
<feature type="domain" description="CSD" evidence="2">
    <location>
        <begin position="237"/>
        <end position="297"/>
    </location>
</feature>
<dbReference type="RefSeq" id="WP_050453324.1">
    <property type="nucleotide sequence ID" value="NZ_LFJJ01000045.1"/>
</dbReference>
<dbReference type="PANTHER" id="PTHR35458">
    <property type="entry name" value="SLR0755 PROTEIN"/>
    <property type="match status" value="1"/>
</dbReference>
<evidence type="ECO:0000259" key="2">
    <source>
        <dbReference type="PROSITE" id="PS51857"/>
    </source>
</evidence>
<sequence>MPHTARQLTKIGVFYDGNYFAAVSRFYKYQHRQHAWISIRGLHEFIRCRVAKSERVDYHNCQIIDAHYFRGRFSAQQCVEKGEHVLFHERVLDDILMRANVTAHHLPMNAMGKEKGIDVWLALEAFELSTYKHFDVVVLVAGDSDYIPLARKLKTLGIRVMVLGWQISYDGPNGEPKGTTPSQMLLTEVSYPVLMSDLIDGAASAEGADELEAVRSLFQPREDQSESASTDGDPPLWKPGKIAAQKRGYGFVEPGNLFFFYGALVDADFEDLHEGMEVTFQEGLGRDSQPAAVKVRTEQIGQ</sequence>
<organism evidence="3 4">
    <name type="scientific">Candidatus Burkholderia verschuerenii</name>
    <dbReference type="NCBI Taxonomy" id="242163"/>
    <lineage>
        <taxon>Bacteria</taxon>
        <taxon>Pseudomonadati</taxon>
        <taxon>Pseudomonadota</taxon>
        <taxon>Betaproteobacteria</taxon>
        <taxon>Burkholderiales</taxon>
        <taxon>Burkholderiaceae</taxon>
        <taxon>Burkholderia</taxon>
    </lineage>
</organism>
<dbReference type="PROSITE" id="PS51857">
    <property type="entry name" value="CSD_2"/>
    <property type="match status" value="1"/>
</dbReference>
<proteinExistence type="predicted"/>
<feature type="region of interest" description="Disordered" evidence="1">
    <location>
        <begin position="219"/>
        <end position="238"/>
    </location>
</feature>
<dbReference type="AlphaFoldDB" id="A0A0L0MEQ8"/>
<dbReference type="GO" id="GO:0004540">
    <property type="term" value="F:RNA nuclease activity"/>
    <property type="evidence" value="ECO:0007669"/>
    <property type="project" value="InterPro"/>
</dbReference>
<reference evidence="4" key="1">
    <citation type="submission" date="2015-06" db="EMBL/GenBank/DDBJ databases">
        <title>Comparative genomics of Burkholderia leaf nodule symbionts.</title>
        <authorList>
            <person name="Carlier A."/>
            <person name="Eberl L."/>
            <person name="Pinto-Carbo M."/>
        </authorList>
    </citation>
    <scope>NUCLEOTIDE SEQUENCE [LARGE SCALE GENOMIC DNA]</scope>
    <source>
        <strain evidence="4">UZHbot4</strain>
    </source>
</reference>
<dbReference type="PANTHER" id="PTHR35458:SF8">
    <property type="entry name" value="SLR0650 PROTEIN"/>
    <property type="match status" value="1"/>
</dbReference>
<evidence type="ECO:0000313" key="4">
    <source>
        <dbReference type="Proteomes" id="UP000036959"/>
    </source>
</evidence>
<dbReference type="InterPro" id="IPR002059">
    <property type="entry name" value="CSP_DNA-bd"/>
</dbReference>
<dbReference type="EMBL" id="LFJJ01000045">
    <property type="protein sequence ID" value="KND60786.1"/>
    <property type="molecule type" value="Genomic_DNA"/>
</dbReference>
<dbReference type="Proteomes" id="UP000036959">
    <property type="component" value="Unassembled WGS sequence"/>
</dbReference>
<dbReference type="PATRIC" id="fig|242163.4.peg.5265"/>
<comment type="caution">
    <text evidence="3">The sequence shown here is derived from an EMBL/GenBank/DDBJ whole genome shotgun (WGS) entry which is preliminary data.</text>
</comment>
<protein>
    <recommendedName>
        <fullName evidence="2">CSD domain-containing protein</fullName>
    </recommendedName>
</protein>
<keyword evidence="4" id="KW-1185">Reference proteome</keyword>
<evidence type="ECO:0000313" key="3">
    <source>
        <dbReference type="EMBL" id="KND60786.1"/>
    </source>
</evidence>
<dbReference type="InterPro" id="IPR012340">
    <property type="entry name" value="NA-bd_OB-fold"/>
</dbReference>
<dbReference type="Gene3D" id="3.40.50.1010">
    <property type="entry name" value="5'-nuclease"/>
    <property type="match status" value="1"/>
</dbReference>
<dbReference type="SUPFAM" id="SSF50249">
    <property type="entry name" value="Nucleic acid-binding proteins"/>
    <property type="match status" value="1"/>
</dbReference>